<evidence type="ECO:0000313" key="2">
    <source>
        <dbReference type="RefSeq" id="XP_022248245.1"/>
    </source>
</evidence>
<dbReference type="GeneID" id="111087101"/>
<sequence length="522" mass="59233">MRNNYPLLPDNSETRKLFQRQKKMKLFSLLFVSGLFAFTRCQITLDIEDFKTFVQKSCYNTTRENVLHPSGQEIPLANSMENFISIVEKLELNNTDWTAVDTAKMLLKRFSIDGLEQSGMTLKQNEFDIPKTKIMNAFFKGESIKSERFPEEHLTENEKCSLYYMLSYTVNSTLRPGLDQLDVTYRVPLSKQALGAPTQRARHPREQGVVSIENIEDQAISLGKVLTGIAASSLNDGKTLSNDIDKHDIKNWKPLVALTIAETLVIAEFKAMEHSGPNGKIPEGKWNSTICTTEFKLDDQVNATSYSLLRGSVDGLIIGSVLTDNAELRNNLKLSQLLRAYYSYSGLPSTSKHSYCNREEQLEPLIENLDAQVTNYAKVLSDLKSLALNDLDTVVKNTKDLFENTKLKVAENNYYKECRYPGTMQEPICETSHDVFVIMDTRVTRSALKTQQEIISYLANRMDMRAYGDSMSIFAYGTQNEELYPIVFNTTSQGCATCFPAWIDTSIYSFIRKTLPLKLESF</sequence>
<dbReference type="RefSeq" id="XP_022248245.1">
    <property type="nucleotide sequence ID" value="XM_022392537.1"/>
</dbReference>
<organism evidence="1 2">
    <name type="scientific">Limulus polyphemus</name>
    <name type="common">Atlantic horseshoe crab</name>
    <dbReference type="NCBI Taxonomy" id="6850"/>
    <lineage>
        <taxon>Eukaryota</taxon>
        <taxon>Metazoa</taxon>
        <taxon>Ecdysozoa</taxon>
        <taxon>Arthropoda</taxon>
        <taxon>Chelicerata</taxon>
        <taxon>Merostomata</taxon>
        <taxon>Xiphosura</taxon>
        <taxon>Limulidae</taxon>
        <taxon>Limulus</taxon>
    </lineage>
</organism>
<reference evidence="2" key="1">
    <citation type="submission" date="2025-08" db="UniProtKB">
        <authorList>
            <consortium name="RefSeq"/>
        </authorList>
    </citation>
    <scope>IDENTIFICATION</scope>
    <source>
        <tissue evidence="2">Muscle</tissue>
    </source>
</reference>
<keyword evidence="1" id="KW-1185">Reference proteome</keyword>
<name>A0ABM1SX89_LIMPO</name>
<accession>A0ABM1SX89</accession>
<gene>
    <name evidence="2" type="primary">LOC111087101</name>
</gene>
<protein>
    <submittedName>
        <fullName evidence="2">Uncharacterized protein LOC111087101</fullName>
    </submittedName>
</protein>
<dbReference type="Proteomes" id="UP000694941">
    <property type="component" value="Unplaced"/>
</dbReference>
<evidence type="ECO:0000313" key="1">
    <source>
        <dbReference type="Proteomes" id="UP000694941"/>
    </source>
</evidence>
<proteinExistence type="predicted"/>